<dbReference type="InterPro" id="IPR022044">
    <property type="entry name" value="TcdB_toxin_mid/C"/>
</dbReference>
<evidence type="ECO:0000313" key="6">
    <source>
        <dbReference type="EMBL" id="VVM56982.1"/>
    </source>
</evidence>
<evidence type="ECO:0000256" key="3">
    <source>
        <dbReference type="ARBA" id="ARBA00023026"/>
    </source>
</evidence>
<feature type="domain" description="Insecticide toxin TcdB middle/C-terminal" evidence="4">
    <location>
        <begin position="872"/>
        <end position="1021"/>
    </location>
</feature>
<dbReference type="InterPro" id="IPR028994">
    <property type="entry name" value="Integrin_alpha_N"/>
</dbReference>
<reference evidence="6 7" key="1">
    <citation type="submission" date="2019-09" db="EMBL/GenBank/DDBJ databases">
        <authorList>
            <person name="Chandra G."/>
            <person name="Truman W A."/>
        </authorList>
    </citation>
    <scope>NUCLEOTIDE SEQUENCE [LARGE SCALE GENOMIC DNA]</scope>
    <source>
        <strain evidence="6">PS624</strain>
    </source>
</reference>
<organism evidence="6 7">
    <name type="scientific">Pseudomonas fluorescens</name>
    <dbReference type="NCBI Taxonomy" id="294"/>
    <lineage>
        <taxon>Bacteria</taxon>
        <taxon>Pseudomonadati</taxon>
        <taxon>Pseudomonadota</taxon>
        <taxon>Gammaproteobacteria</taxon>
        <taxon>Pseudomonadales</taxon>
        <taxon>Pseudomonadaceae</taxon>
        <taxon>Pseudomonas</taxon>
    </lineage>
</organism>
<name>A0A5E6QVH5_PSEFL</name>
<accession>A0A5E6QVH5</accession>
<evidence type="ECO:0000256" key="1">
    <source>
        <dbReference type="ARBA" id="ARBA00004613"/>
    </source>
</evidence>
<dbReference type="GO" id="GO:0005737">
    <property type="term" value="C:cytoplasm"/>
    <property type="evidence" value="ECO:0007669"/>
    <property type="project" value="InterPro"/>
</dbReference>
<evidence type="ECO:0000313" key="7">
    <source>
        <dbReference type="Proteomes" id="UP000326241"/>
    </source>
</evidence>
<evidence type="ECO:0008006" key="8">
    <source>
        <dbReference type="Google" id="ProtNLM"/>
    </source>
</evidence>
<comment type="subcellular location">
    <subcellularLocation>
        <location evidence="1">Secreted</location>
    </subcellularLocation>
</comment>
<dbReference type="RefSeq" id="WP_150774296.1">
    <property type="nucleotide sequence ID" value="NZ_CABVGZ010000007.1"/>
</dbReference>
<dbReference type="GO" id="GO:0005576">
    <property type="term" value="C:extracellular region"/>
    <property type="evidence" value="ECO:0007669"/>
    <property type="project" value="UniProtKB-SubCell"/>
</dbReference>
<sequence length="1506" mass="170204">MAEQQELSITTPSIAKSASIATIGKSWGAVGPTGAAAFELPIPTSAGRGWDPQFSLNYSSQSGNGPFGLSWNLSGVGQISRRTNKGVPRYTEHDEIIGVDGEVWMPELDENGELKSRDANSYNGVDIGPHKVVRYWPQVEGDFALRERWQRQTREADPPVFWLIHGADGSLHIYGKTAATRLADPDAPGRVAAWLIGESMNARGEHICFEYKADDQDPDPTHDYRAQRYLCRVCYGNFTASSDLYSWKTENPTDLDWHFHLLFDYGERSTSLTDIPAYDGSPPNHWTVRPDRFSTHGRGFELGTRRLCQQALLFHHFSREKTEKPKLVRRLLLEYHQPQNVAQWTYSQISAAHYQAFDANGVVENTPPIEFDYATFDINKKPLQLFESDVQPGIEDNNFYQCVDLFGEGVPGFLCRYDQSWYYREPLRATTGGDEIGYGPWTALQKIPVADRSRPVQQLLTDLTGDGRLDWVSAQPGSSGFRTFTAERQFDDFVAFGHFPPEFFSALSTLGDLSGDGLSSLALIGPNSVRLYANQREQGFAAPEEVPHKPDDDRLPVFSNSPTELVLLGNLLGSDMPELCRIRHDEIRCWPNLGHGRFGQGRKISELPFNYAQFDSSRVRLADLDGSGAASLIYLNSDTFDIYLNHGGNGLEQTPISVPWPDGVRYDRFSQVSFADLQGLGCASLILTLTHMQPQHWRYDFVSAKPYLLTSSNNNMGCSTRVIYRSSAQEWLDEKRRLLTLKRLPVCHLPFPVTVVKKQQQLDEITGNCLTQTFTWREGFYDSRDREFRGFGQLQQTDSESASGADDVGFSEPVRVYTWFHTGQSMDRPRTGYFNQDTQAVPLGNTLFSRHHPDDDVDEIIPAHDDDTRYQISRALAGAVIRSETYADAEVDGPGIATPYVVEEWRYQVREVRPQGACAAAVLLPLVVEKISCQYDRFVDDPLCRKELNLRWSAYGQPTHTMRVSYARQLTEEDLPPFDDTDEQQWWLDAHDPAQQSFYLNESRSAFIELDKDLQHWRLGLPYQQRDNALVLPKGILPTGLDAEQVSCECLMAHEDSAHWNAERVLTTQSVQRYLGTDGKQLEDGVAGFEALAGPLEIAQLDKTALDAYSEVRPPINVRDELRKIGYLPMPFLFWVNPLGGTEHDLWSANFGYAEYAGLDGFYKVQRYRETLSHGYTRAEYDAHALAVTLVVLPDGCTTRIEYDYHALQPLKIFDANDNVQEAIYEPSGQPIASSFHGTENGQPAGFSPLEEYRVPEDRRPETAIANPGKAVQEAATTLRKDLFSWMGQVTNDSRTTREWIARRDLLPSGHIRASARRRLAQRSSALTPAEQALHEVISTVHREPVHSVILSADRYPDVATDAQIQIIKACVDGFGRPLQTQQRVDPGMAYAVSDDGSLIVEDGQFKQVDANPRWRISERVEYNNKGLPVRQFRPFFANIHRYVNDQSLRELGYFDQVFYDALGRQTRLVNAKGDFSRETYHPWYRASEDFNDTAEPPPPPKVQRS</sequence>
<evidence type="ECO:0000259" key="4">
    <source>
        <dbReference type="Pfam" id="PF12255"/>
    </source>
</evidence>
<dbReference type="Pfam" id="PF12255">
    <property type="entry name" value="TcdB_toxin_midC"/>
    <property type="match status" value="1"/>
</dbReference>
<keyword evidence="2" id="KW-0964">Secreted</keyword>
<dbReference type="EMBL" id="CABVGZ010000007">
    <property type="protein sequence ID" value="VVM56982.1"/>
    <property type="molecule type" value="Genomic_DNA"/>
</dbReference>
<evidence type="ECO:0000256" key="2">
    <source>
        <dbReference type="ARBA" id="ARBA00022525"/>
    </source>
</evidence>
<proteinExistence type="predicted"/>
<dbReference type="PRINTS" id="PR01341">
    <property type="entry name" value="SALSPVBPROT"/>
</dbReference>
<dbReference type="Pfam" id="PF03534">
    <property type="entry name" value="SpvB"/>
    <property type="match status" value="1"/>
</dbReference>
<gene>
    <name evidence="6" type="ORF">PS624_01087</name>
</gene>
<dbReference type="SUPFAM" id="SSF69318">
    <property type="entry name" value="Integrin alpha N-terminal domain"/>
    <property type="match status" value="1"/>
</dbReference>
<protein>
    <recommendedName>
        <fullName evidence="8">Toxin</fullName>
    </recommendedName>
</protein>
<feature type="domain" description="Insecticide toxin TcdB middle/N-terminal" evidence="5">
    <location>
        <begin position="658"/>
        <end position="823"/>
    </location>
</feature>
<dbReference type="InterPro" id="IPR022045">
    <property type="entry name" value="TcdB_toxin_mid/N"/>
</dbReference>
<dbReference type="Proteomes" id="UP000326241">
    <property type="component" value="Unassembled WGS sequence"/>
</dbReference>
<evidence type="ECO:0000259" key="5">
    <source>
        <dbReference type="Pfam" id="PF12256"/>
    </source>
</evidence>
<dbReference type="InterPro" id="IPR003284">
    <property type="entry name" value="Sal_SpvB"/>
</dbReference>
<keyword evidence="3" id="KW-0843">Virulence</keyword>
<dbReference type="Pfam" id="PF12256">
    <property type="entry name" value="TcdB_toxin_midN"/>
    <property type="match status" value="1"/>
</dbReference>